<gene>
    <name evidence="1" type="ORF">FC75_GL001852</name>
</gene>
<evidence type="ECO:0000313" key="1">
    <source>
        <dbReference type="EMBL" id="KRN22216.1"/>
    </source>
</evidence>
<reference evidence="1 2" key="1">
    <citation type="journal article" date="2015" name="Genome Announc.">
        <title>Expanding the biotechnology potential of lactobacilli through comparative genomics of 213 strains and associated genera.</title>
        <authorList>
            <person name="Sun Z."/>
            <person name="Harris H.M."/>
            <person name="McCann A."/>
            <person name="Guo C."/>
            <person name="Argimon S."/>
            <person name="Zhang W."/>
            <person name="Yang X."/>
            <person name="Jeffery I.B."/>
            <person name="Cooney J.C."/>
            <person name="Kagawa T.F."/>
            <person name="Liu W."/>
            <person name="Song Y."/>
            <person name="Salvetti E."/>
            <person name="Wrobel A."/>
            <person name="Rasinkangas P."/>
            <person name="Parkhill J."/>
            <person name="Rea M.C."/>
            <person name="O'Sullivan O."/>
            <person name="Ritari J."/>
            <person name="Douillard F.P."/>
            <person name="Paul Ross R."/>
            <person name="Yang R."/>
            <person name="Briner A.E."/>
            <person name="Felis G.E."/>
            <person name="de Vos W.M."/>
            <person name="Barrangou R."/>
            <person name="Klaenhammer T.R."/>
            <person name="Caufield P.W."/>
            <person name="Cui Y."/>
            <person name="Zhang H."/>
            <person name="O'Toole P.W."/>
        </authorList>
    </citation>
    <scope>NUCLEOTIDE SEQUENCE [LARGE SCALE GENOMIC DNA]</scope>
    <source>
        <strain evidence="1 2">DSM 22697</strain>
    </source>
</reference>
<proteinExistence type="predicted"/>
<dbReference type="RefSeq" id="WP_156403592.1">
    <property type="nucleotide sequence ID" value="NZ_AYZJ01000034.1"/>
</dbReference>
<organism evidence="1 2">
    <name type="scientific">Lacticaseibacillus camelliae DSM 22697 = JCM 13995</name>
    <dbReference type="NCBI Taxonomy" id="1423730"/>
    <lineage>
        <taxon>Bacteria</taxon>
        <taxon>Bacillati</taxon>
        <taxon>Bacillota</taxon>
        <taxon>Bacilli</taxon>
        <taxon>Lactobacillales</taxon>
        <taxon>Lactobacillaceae</taxon>
        <taxon>Lacticaseibacillus</taxon>
    </lineage>
</organism>
<protein>
    <submittedName>
        <fullName evidence="1">Uncharacterized protein</fullName>
    </submittedName>
</protein>
<dbReference type="PATRIC" id="fig|1423730.4.peg.1928"/>
<dbReference type="EMBL" id="AYZJ01000034">
    <property type="protein sequence ID" value="KRN22216.1"/>
    <property type="molecule type" value="Genomic_DNA"/>
</dbReference>
<accession>A0A0R2F0Y8</accession>
<comment type="caution">
    <text evidence="1">The sequence shown here is derived from an EMBL/GenBank/DDBJ whole genome shotgun (WGS) entry which is preliminary data.</text>
</comment>
<dbReference type="AlphaFoldDB" id="A0A0R2F0Y8"/>
<sequence>MSLFKKKQPDTPQLPQSYDFAKMVKNAREQDPSRFAKLQATFGHLKKTPHHHQEGER</sequence>
<dbReference type="STRING" id="1423730.FC75_GL001852"/>
<dbReference type="Proteomes" id="UP000050865">
    <property type="component" value="Unassembled WGS sequence"/>
</dbReference>
<name>A0A0R2F0Y8_9LACO</name>
<evidence type="ECO:0000313" key="2">
    <source>
        <dbReference type="Proteomes" id="UP000050865"/>
    </source>
</evidence>
<keyword evidence="2" id="KW-1185">Reference proteome</keyword>